<evidence type="ECO:0000313" key="8">
    <source>
        <dbReference type="Proteomes" id="UP000662939"/>
    </source>
</evidence>
<dbReference type="InterPro" id="IPR015860">
    <property type="entry name" value="ABC_transpr_TagH-like"/>
</dbReference>
<keyword evidence="4 7" id="KW-0067">ATP-binding</keyword>
<dbReference type="AlphaFoldDB" id="A0A895XQG9"/>
<evidence type="ECO:0000259" key="6">
    <source>
        <dbReference type="PROSITE" id="PS50893"/>
    </source>
</evidence>
<proteinExistence type="inferred from homology"/>
<dbReference type="GO" id="GO:0016020">
    <property type="term" value="C:membrane"/>
    <property type="evidence" value="ECO:0007669"/>
    <property type="project" value="InterPro"/>
</dbReference>
<evidence type="ECO:0000256" key="4">
    <source>
        <dbReference type="ARBA" id="ARBA00022840"/>
    </source>
</evidence>
<evidence type="ECO:0000256" key="2">
    <source>
        <dbReference type="ARBA" id="ARBA00022448"/>
    </source>
</evidence>
<feature type="compositionally biased region" description="Basic and acidic residues" evidence="5">
    <location>
        <begin position="262"/>
        <end position="281"/>
    </location>
</feature>
<dbReference type="PANTHER" id="PTHR46743:SF2">
    <property type="entry name" value="TEICHOIC ACIDS EXPORT ATP-BINDING PROTEIN TAGH"/>
    <property type="match status" value="1"/>
</dbReference>
<dbReference type="Gene3D" id="3.40.50.300">
    <property type="entry name" value="P-loop containing nucleotide triphosphate hydrolases"/>
    <property type="match status" value="1"/>
</dbReference>
<dbReference type="CDD" id="cd03220">
    <property type="entry name" value="ABC_KpsT_Wzt"/>
    <property type="match status" value="1"/>
</dbReference>
<name>A0A895XQG9_9ACTN</name>
<keyword evidence="2" id="KW-0813">Transport</keyword>
<organism evidence="7 8">
    <name type="scientific">Natronoglycomyces albus</name>
    <dbReference type="NCBI Taxonomy" id="2811108"/>
    <lineage>
        <taxon>Bacteria</taxon>
        <taxon>Bacillati</taxon>
        <taxon>Actinomycetota</taxon>
        <taxon>Actinomycetes</taxon>
        <taxon>Glycomycetales</taxon>
        <taxon>Glycomycetaceae</taxon>
        <taxon>Natronoglycomyces</taxon>
    </lineage>
</organism>
<feature type="domain" description="ABC transporter" evidence="6">
    <location>
        <begin position="31"/>
        <end position="250"/>
    </location>
</feature>
<feature type="compositionally biased region" description="Basic and acidic residues" evidence="5">
    <location>
        <begin position="403"/>
        <end position="420"/>
    </location>
</feature>
<dbReference type="EMBL" id="CP070496">
    <property type="protein sequence ID" value="QSB05783.1"/>
    <property type="molecule type" value="Genomic_DNA"/>
</dbReference>
<feature type="compositionally biased region" description="Polar residues" evidence="5">
    <location>
        <begin position="359"/>
        <end position="371"/>
    </location>
</feature>
<feature type="compositionally biased region" description="Basic residues" evidence="5">
    <location>
        <begin position="282"/>
        <end position="295"/>
    </location>
</feature>
<dbReference type="GO" id="GO:0005524">
    <property type="term" value="F:ATP binding"/>
    <property type="evidence" value="ECO:0007669"/>
    <property type="project" value="UniProtKB-KW"/>
</dbReference>
<evidence type="ECO:0000256" key="3">
    <source>
        <dbReference type="ARBA" id="ARBA00022741"/>
    </source>
</evidence>
<dbReference type="Proteomes" id="UP000662939">
    <property type="component" value="Chromosome"/>
</dbReference>
<feature type="region of interest" description="Disordered" evidence="5">
    <location>
        <begin position="245"/>
        <end position="713"/>
    </location>
</feature>
<reference evidence="7" key="1">
    <citation type="submission" date="2021-02" db="EMBL/GenBank/DDBJ databases">
        <title>Natronoglycomyces albus gen. nov., sp. nov, a haloalkaliphilic actinobacterium from a soda solonchak soil.</title>
        <authorList>
            <person name="Sorokin D.Y."/>
            <person name="Khijniak T.V."/>
            <person name="Zakharycheva A.P."/>
            <person name="Boueva O.V."/>
            <person name="Ariskina E.V."/>
            <person name="Hahnke R.L."/>
            <person name="Bunk B."/>
            <person name="Sproer C."/>
            <person name="Schumann P."/>
            <person name="Evtushenko L.I."/>
            <person name="Kublanov I.V."/>
        </authorList>
    </citation>
    <scope>NUCLEOTIDE SEQUENCE</scope>
    <source>
        <strain evidence="7">DSM 106290</strain>
    </source>
</reference>
<feature type="compositionally biased region" description="Basic and acidic residues" evidence="5">
    <location>
        <begin position="477"/>
        <end position="487"/>
    </location>
</feature>
<feature type="compositionally biased region" description="Polar residues" evidence="5">
    <location>
        <begin position="687"/>
        <end position="698"/>
    </location>
</feature>
<keyword evidence="8" id="KW-1185">Reference proteome</keyword>
<comment type="similarity">
    <text evidence="1">Belongs to the ABC transporter superfamily.</text>
</comment>
<dbReference type="InterPro" id="IPR017871">
    <property type="entry name" value="ABC_transporter-like_CS"/>
</dbReference>
<keyword evidence="3" id="KW-0547">Nucleotide-binding</keyword>
<feature type="compositionally biased region" description="Basic and acidic residues" evidence="5">
    <location>
        <begin position="431"/>
        <end position="452"/>
    </location>
</feature>
<dbReference type="InterPro" id="IPR027417">
    <property type="entry name" value="P-loop_NTPase"/>
</dbReference>
<protein>
    <submittedName>
        <fullName evidence="7">ATP-binding cassette domain-containing protein</fullName>
    </submittedName>
</protein>
<dbReference type="GO" id="GO:0140359">
    <property type="term" value="F:ABC-type transporter activity"/>
    <property type="evidence" value="ECO:0007669"/>
    <property type="project" value="InterPro"/>
</dbReference>
<dbReference type="PROSITE" id="PS00211">
    <property type="entry name" value="ABC_TRANSPORTER_1"/>
    <property type="match status" value="1"/>
</dbReference>
<sequence>MSEPIIQARDLGIRFDKGRQKQGSIKSLFVRRETNKPKHVEEFWPLRNLNFDIYPGDSVGVIGSNGTGKSTLLRLITGVLLPDEGYVRRRGNVAPLIALSAGFSGDLTGRENVQLVGALHGLTRKEIAEKFDEIVEFAELEDFIDTPVRHYSSGMKVRLGFAVITQLPHPILLVDEALAVGDRRFKRKCHEVIDRLLKEGRTLVFVSHAASDLKRYCKRGLFMDAGRLIVDGTVQEALDAYAETDEAKDKAAKAKRRKKAAERKAKADEAAMKKDAEETKKAKSKKDKHKDKKDKKQSINLDDTLVFRSLKRRKGATEDTEDTTEPTGHRPAESEVATPNATVDFHDSSDLTGDIAYSASASLRDQNQPAGSDQAPAAAQNWAEESTETETTDEQTEPPTKVAKSDRAAEKASKKAKALEEESQWVSDLAADLRSEGPLDRRDAFDEPHRAQPEAPHPAGHNPDEPPTAPSARTQPHPREESADHDPGLAFPENQWPRLSTDVHNIIDQVAAPKDTEAEFGAQYPSDPATPPNPDHSPENTPAFTSYFDRPPAAGPAHPGSNHRQEDPTADSGLSLTQEVWEGYWDENQGHPPEILPSTDETAVLDQRKNSEPSTGGHDEDPKPEPAASLFEPASPPKETAEPTTAAEPTQTPPNDRPAAGIPQAGRPHIGRPQLGRPQPGRPPEGTSETDYSETGSPVGSIDYRSTRGEEQP</sequence>
<dbReference type="InterPro" id="IPR050683">
    <property type="entry name" value="Bact_Polysacc_Export_ATP-bd"/>
</dbReference>
<dbReference type="InterPro" id="IPR003439">
    <property type="entry name" value="ABC_transporter-like_ATP-bd"/>
</dbReference>
<dbReference type="GO" id="GO:0016887">
    <property type="term" value="F:ATP hydrolysis activity"/>
    <property type="evidence" value="ECO:0007669"/>
    <property type="project" value="InterPro"/>
</dbReference>
<dbReference type="InterPro" id="IPR003593">
    <property type="entry name" value="AAA+_ATPase"/>
</dbReference>
<dbReference type="KEGG" id="nav:JQS30_02295"/>
<feature type="compositionally biased region" description="Basic and acidic residues" evidence="5">
    <location>
        <begin position="606"/>
        <end position="624"/>
    </location>
</feature>
<dbReference type="Pfam" id="PF00005">
    <property type="entry name" value="ABC_tran"/>
    <property type="match status" value="1"/>
</dbReference>
<dbReference type="PROSITE" id="PS50893">
    <property type="entry name" value="ABC_TRANSPORTER_2"/>
    <property type="match status" value="1"/>
</dbReference>
<gene>
    <name evidence="7" type="ORF">JQS30_02295</name>
</gene>
<dbReference type="RefSeq" id="WP_213171795.1">
    <property type="nucleotide sequence ID" value="NZ_CP070496.1"/>
</dbReference>
<dbReference type="SMART" id="SM00382">
    <property type="entry name" value="AAA"/>
    <property type="match status" value="1"/>
</dbReference>
<evidence type="ECO:0000256" key="1">
    <source>
        <dbReference type="ARBA" id="ARBA00005417"/>
    </source>
</evidence>
<dbReference type="PANTHER" id="PTHR46743">
    <property type="entry name" value="TEICHOIC ACIDS EXPORT ATP-BINDING PROTEIN TAGH"/>
    <property type="match status" value="1"/>
</dbReference>
<evidence type="ECO:0000313" key="7">
    <source>
        <dbReference type="EMBL" id="QSB05783.1"/>
    </source>
</evidence>
<evidence type="ECO:0000256" key="5">
    <source>
        <dbReference type="SAM" id="MobiDB-lite"/>
    </source>
</evidence>
<accession>A0A895XQG9</accession>
<feature type="compositionally biased region" description="Acidic residues" evidence="5">
    <location>
        <begin position="385"/>
        <end position="396"/>
    </location>
</feature>
<dbReference type="SUPFAM" id="SSF52540">
    <property type="entry name" value="P-loop containing nucleoside triphosphate hydrolases"/>
    <property type="match status" value="1"/>
</dbReference>